<feature type="compositionally biased region" description="Low complexity" evidence="2">
    <location>
        <begin position="93"/>
        <end position="103"/>
    </location>
</feature>
<name>A0A1U8APK8_NELNU</name>
<keyword evidence="1 3" id="KW-0732">Signal</keyword>
<dbReference type="eggNOG" id="ENOG502S99C">
    <property type="taxonomic scope" value="Eukaryota"/>
</dbReference>
<evidence type="ECO:0000256" key="3">
    <source>
        <dbReference type="SAM" id="SignalP"/>
    </source>
</evidence>
<keyword evidence="4" id="KW-1185">Reference proteome</keyword>
<dbReference type="Pfam" id="PF04043">
    <property type="entry name" value="PMEI"/>
    <property type="match status" value="1"/>
</dbReference>
<feature type="compositionally biased region" description="Pro residues" evidence="2">
    <location>
        <begin position="104"/>
        <end position="127"/>
    </location>
</feature>
<dbReference type="FunFam" id="1.20.140.40:FF:000003">
    <property type="entry name" value="Invertase/pectin methylesterase inhibitor family protein"/>
    <property type="match status" value="1"/>
</dbReference>
<dbReference type="GO" id="GO:0004857">
    <property type="term" value="F:enzyme inhibitor activity"/>
    <property type="evidence" value="ECO:0000318"/>
    <property type="project" value="GO_Central"/>
</dbReference>
<dbReference type="InterPro" id="IPR051955">
    <property type="entry name" value="PME_Inhibitor"/>
</dbReference>
<proteinExistence type="predicted"/>
<sequence length="305" mass="32151">MEYSHNYLVLTIFLSSLLLFYSAEAACVPRNNLEHFCHDSNLTPPPPPPSQSATSPSPSQPTPSSPPHSQPAKSPSPSRSQPTPSPPSPPSKPTTSPSPSHSTPSPPSPPSQPTASPPAQQPAPTPSPSETTLTIALTPSGSPSSASFDASTIPKTIDPAIIKMCNAVDYPELCLSSITPYLTEKTDPVSVLEMLIKACNHDAEAALNRSIEIIHDPKSSSQLSTYMDVCRESYADAVDNLQTAMNAIPDRDIGTINSMLSAASTDFGTCDDAFAEIPQVTAPMAEVDDKLIKQASNCLAITSMV</sequence>
<feature type="signal peptide" evidence="3">
    <location>
        <begin position="1"/>
        <end position="25"/>
    </location>
</feature>
<dbReference type="PRINTS" id="PR01217">
    <property type="entry name" value="PRICHEXTENSN"/>
</dbReference>
<dbReference type="InterPro" id="IPR006501">
    <property type="entry name" value="Pectinesterase_inhib_dom"/>
</dbReference>
<evidence type="ECO:0000313" key="4">
    <source>
        <dbReference type="Proteomes" id="UP000189703"/>
    </source>
</evidence>
<feature type="region of interest" description="Disordered" evidence="2">
    <location>
        <begin position="39"/>
        <end position="151"/>
    </location>
</feature>
<dbReference type="OrthoDB" id="770764at2759"/>
<dbReference type="PANTHER" id="PTHR31080">
    <property type="entry name" value="PECTINESTERASE INHIBITOR-LIKE"/>
    <property type="match status" value="1"/>
</dbReference>
<dbReference type="STRING" id="4432.A0A1U8APK8"/>
<dbReference type="KEGG" id="nnu:104605170"/>
<dbReference type="PANTHER" id="PTHR31080:SF68">
    <property type="entry name" value="PLANT INVERTASE_PECTIN METHYLESTERASE INHIBITOR SUPERFAMILY PROTEIN"/>
    <property type="match status" value="1"/>
</dbReference>
<dbReference type="GeneID" id="104605170"/>
<dbReference type="GO" id="GO:0009505">
    <property type="term" value="C:plant-type cell wall"/>
    <property type="evidence" value="ECO:0000318"/>
    <property type="project" value="GO_Central"/>
</dbReference>
<feature type="chain" id="PRO_5043512122" evidence="3">
    <location>
        <begin position="26"/>
        <end position="305"/>
    </location>
</feature>
<gene>
    <name evidence="5" type="primary">LOC104605170</name>
</gene>
<dbReference type="OMA" id="PMFLCFF"/>
<evidence type="ECO:0000313" key="5">
    <source>
        <dbReference type="RefSeq" id="XP_010268109.1"/>
    </source>
</evidence>
<dbReference type="RefSeq" id="XP_010268109.1">
    <property type="nucleotide sequence ID" value="XM_010269807.1"/>
</dbReference>
<reference evidence="5" key="1">
    <citation type="submission" date="2025-08" db="UniProtKB">
        <authorList>
            <consortium name="RefSeq"/>
        </authorList>
    </citation>
    <scope>IDENTIFICATION</scope>
</reference>
<accession>A0A1U8APK8</accession>
<feature type="compositionally biased region" description="Pro residues" evidence="2">
    <location>
        <begin position="83"/>
        <end position="92"/>
    </location>
</feature>
<dbReference type="AlphaFoldDB" id="A0A1U8APK8"/>
<dbReference type="SUPFAM" id="SSF101148">
    <property type="entry name" value="Plant invertase/pectin methylesterase inhibitor"/>
    <property type="match status" value="1"/>
</dbReference>
<dbReference type="Gene3D" id="1.20.140.40">
    <property type="entry name" value="Invertase/pectin methylesterase inhibitor family protein"/>
    <property type="match status" value="1"/>
</dbReference>
<protein>
    <submittedName>
        <fullName evidence="5">PEARLI1-like lipid transfer protein 3</fullName>
    </submittedName>
</protein>
<organism evidence="4 5">
    <name type="scientific">Nelumbo nucifera</name>
    <name type="common">Sacred lotus</name>
    <dbReference type="NCBI Taxonomy" id="4432"/>
    <lineage>
        <taxon>Eukaryota</taxon>
        <taxon>Viridiplantae</taxon>
        <taxon>Streptophyta</taxon>
        <taxon>Embryophyta</taxon>
        <taxon>Tracheophyta</taxon>
        <taxon>Spermatophyta</taxon>
        <taxon>Magnoliopsida</taxon>
        <taxon>Proteales</taxon>
        <taxon>Nelumbonaceae</taxon>
        <taxon>Nelumbo</taxon>
    </lineage>
</organism>
<evidence type="ECO:0000256" key="1">
    <source>
        <dbReference type="ARBA" id="ARBA00022729"/>
    </source>
</evidence>
<dbReference type="NCBIfam" id="TIGR01614">
    <property type="entry name" value="PME_inhib"/>
    <property type="match status" value="1"/>
</dbReference>
<dbReference type="GO" id="GO:0009827">
    <property type="term" value="P:plant-type cell wall modification"/>
    <property type="evidence" value="ECO:0000318"/>
    <property type="project" value="GO_Central"/>
</dbReference>
<feature type="compositionally biased region" description="Low complexity" evidence="2">
    <location>
        <begin position="139"/>
        <end position="151"/>
    </location>
</feature>
<dbReference type="Proteomes" id="UP000189703">
    <property type="component" value="Unplaced"/>
</dbReference>
<dbReference type="SMART" id="SM00856">
    <property type="entry name" value="PMEI"/>
    <property type="match status" value="1"/>
</dbReference>
<dbReference type="InterPro" id="IPR035513">
    <property type="entry name" value="Invertase/methylesterase_inhib"/>
</dbReference>
<dbReference type="FunCoup" id="A0A1U8APK8">
    <property type="interactions" value="22"/>
</dbReference>
<evidence type="ECO:0000256" key="2">
    <source>
        <dbReference type="SAM" id="MobiDB-lite"/>
    </source>
</evidence>
<dbReference type="CDD" id="cd15800">
    <property type="entry name" value="PMEI-like_2"/>
    <property type="match status" value="1"/>
</dbReference>
<feature type="compositionally biased region" description="Pro residues" evidence="2">
    <location>
        <begin position="58"/>
        <end position="69"/>
    </location>
</feature>